<keyword evidence="2" id="KW-0479">Metal-binding</keyword>
<dbReference type="EMBL" id="ML975157">
    <property type="protein sequence ID" value="KAF1812564.1"/>
    <property type="molecule type" value="Genomic_DNA"/>
</dbReference>
<evidence type="ECO:0000313" key="5">
    <source>
        <dbReference type="Proteomes" id="UP000504638"/>
    </source>
</evidence>
<evidence type="ECO:0000313" key="6">
    <source>
        <dbReference type="RefSeq" id="XP_033534195.1"/>
    </source>
</evidence>
<dbReference type="GeneID" id="54418109"/>
<accession>A0A6G1G3C9</accession>
<dbReference type="GO" id="GO:0046872">
    <property type="term" value="F:metal ion binding"/>
    <property type="evidence" value="ECO:0007669"/>
    <property type="project" value="UniProtKB-KW"/>
</dbReference>
<dbReference type="Gene3D" id="3.90.850.10">
    <property type="entry name" value="Fumarylacetoacetase-like, C-terminal domain"/>
    <property type="match status" value="1"/>
</dbReference>
<name>A0A6G1G3C9_9PEZI</name>
<evidence type="ECO:0000256" key="1">
    <source>
        <dbReference type="ARBA" id="ARBA00010211"/>
    </source>
</evidence>
<dbReference type="Proteomes" id="UP000504638">
    <property type="component" value="Unplaced"/>
</dbReference>
<dbReference type="GO" id="GO:0006107">
    <property type="term" value="P:oxaloacetate metabolic process"/>
    <property type="evidence" value="ECO:0007669"/>
    <property type="project" value="UniProtKB-ARBA"/>
</dbReference>
<reference evidence="6" key="3">
    <citation type="submission" date="2025-04" db="UniProtKB">
        <authorList>
            <consortium name="RefSeq"/>
        </authorList>
    </citation>
    <scope>IDENTIFICATION</scope>
    <source>
        <strain evidence="6">CBS 781.70</strain>
    </source>
</reference>
<protein>
    <submittedName>
        <fullName evidence="4 6">Fumarylacetoacetase-like protein</fullName>
    </submittedName>
</protein>
<dbReference type="OrthoDB" id="411064at2759"/>
<evidence type="ECO:0000256" key="2">
    <source>
        <dbReference type="ARBA" id="ARBA00022723"/>
    </source>
</evidence>
<dbReference type="PANTHER" id="PTHR11820:SF112">
    <property type="entry name" value="FUMARYLACETOACETATE HYDROLASE FAMILY PROTEIN (AFU_ORTHOLOGUE AFUA_1G02370)-RELATED"/>
    <property type="match status" value="1"/>
</dbReference>
<dbReference type="SUPFAM" id="SSF56529">
    <property type="entry name" value="FAH"/>
    <property type="match status" value="1"/>
</dbReference>
<dbReference type="FunFam" id="3.90.850.10:FF:000002">
    <property type="entry name" value="2-hydroxyhepta-2,4-diene-1,7-dioate isomerase"/>
    <property type="match status" value="1"/>
</dbReference>
<dbReference type="GO" id="GO:0050163">
    <property type="term" value="F:oxaloacetate tautomerase activity"/>
    <property type="evidence" value="ECO:0007669"/>
    <property type="project" value="UniProtKB-ARBA"/>
</dbReference>
<evidence type="ECO:0000259" key="3">
    <source>
        <dbReference type="Pfam" id="PF01557"/>
    </source>
</evidence>
<proteinExistence type="inferred from homology"/>
<gene>
    <name evidence="4 6" type="ORF">P152DRAFT_435818</name>
</gene>
<comment type="similarity">
    <text evidence="1">Belongs to the FAH family.</text>
</comment>
<dbReference type="Pfam" id="PF01557">
    <property type="entry name" value="FAA_hydrolase"/>
    <property type="match status" value="1"/>
</dbReference>
<organism evidence="4">
    <name type="scientific">Eremomyces bilateralis CBS 781.70</name>
    <dbReference type="NCBI Taxonomy" id="1392243"/>
    <lineage>
        <taxon>Eukaryota</taxon>
        <taxon>Fungi</taxon>
        <taxon>Dikarya</taxon>
        <taxon>Ascomycota</taxon>
        <taxon>Pezizomycotina</taxon>
        <taxon>Dothideomycetes</taxon>
        <taxon>Dothideomycetes incertae sedis</taxon>
        <taxon>Eremomycetales</taxon>
        <taxon>Eremomycetaceae</taxon>
        <taxon>Eremomyces</taxon>
    </lineage>
</organism>
<dbReference type="AlphaFoldDB" id="A0A6G1G3C9"/>
<feature type="domain" description="Fumarylacetoacetase-like C-terminal" evidence="3">
    <location>
        <begin position="61"/>
        <end position="268"/>
    </location>
</feature>
<sequence length="271" mass="29523">MASWSKLVRFTDLAGNIHFGEPTDDFSHAKVWEGISLFSLARTDRVERIAALLPPYQPDSILCIGLNYLDHAKECNRPIPSYPVLFYKPKLTVNGPFSDVVVPQHCKSLDYENELCVVMARDAKDVAESDAIDYILGYTVGNDVSSREWQQQERSGGQFSFAKSCDGFLPFGPAIVSARLVPDPQNLALVTRVNGEVVQDGSTCNMIFSVAKIISFLSQGTTIPAGALIMTGTPAGVAAFKTSPPVWLRNGDVVECAISGIGFIKNKMVTQ</sequence>
<reference evidence="4 6" key="1">
    <citation type="submission" date="2020-01" db="EMBL/GenBank/DDBJ databases">
        <authorList>
            <consortium name="DOE Joint Genome Institute"/>
            <person name="Haridas S."/>
            <person name="Albert R."/>
            <person name="Binder M."/>
            <person name="Bloem J."/>
            <person name="Labutti K."/>
            <person name="Salamov A."/>
            <person name="Andreopoulos B."/>
            <person name="Baker S.E."/>
            <person name="Barry K."/>
            <person name="Bills G."/>
            <person name="Bluhm B.H."/>
            <person name="Cannon C."/>
            <person name="Castanera R."/>
            <person name="Culley D.E."/>
            <person name="Daum C."/>
            <person name="Ezra D."/>
            <person name="Gonzalez J.B."/>
            <person name="Henrissat B."/>
            <person name="Kuo A."/>
            <person name="Liang C."/>
            <person name="Lipzen A."/>
            <person name="Lutzoni F."/>
            <person name="Magnuson J."/>
            <person name="Mondo S."/>
            <person name="Nolan M."/>
            <person name="Ohm R."/>
            <person name="Pangilinan J."/>
            <person name="Park H.-J."/>
            <person name="Ramirez L."/>
            <person name="Alfaro M."/>
            <person name="Sun H."/>
            <person name="Tritt A."/>
            <person name="Yoshinaga Y."/>
            <person name="Zwiers L.-H."/>
            <person name="Turgeon B.G."/>
            <person name="Goodwin S.B."/>
            <person name="Spatafora J.W."/>
            <person name="Crous P.W."/>
            <person name="Grigoriev I.V."/>
        </authorList>
    </citation>
    <scope>NUCLEOTIDE SEQUENCE</scope>
    <source>
        <strain evidence="4 6">CBS 781.70</strain>
    </source>
</reference>
<dbReference type="PANTHER" id="PTHR11820">
    <property type="entry name" value="ACYLPYRUVASE"/>
    <property type="match status" value="1"/>
</dbReference>
<evidence type="ECO:0000313" key="4">
    <source>
        <dbReference type="EMBL" id="KAF1812564.1"/>
    </source>
</evidence>
<reference evidence="6" key="2">
    <citation type="submission" date="2020-04" db="EMBL/GenBank/DDBJ databases">
        <authorList>
            <consortium name="NCBI Genome Project"/>
        </authorList>
    </citation>
    <scope>NUCLEOTIDE SEQUENCE</scope>
    <source>
        <strain evidence="6">CBS 781.70</strain>
    </source>
</reference>
<keyword evidence="5" id="KW-1185">Reference proteome</keyword>
<dbReference type="InterPro" id="IPR011234">
    <property type="entry name" value="Fumarylacetoacetase-like_C"/>
</dbReference>
<dbReference type="RefSeq" id="XP_033534195.1">
    <property type="nucleotide sequence ID" value="XM_033677539.1"/>
</dbReference>
<dbReference type="InterPro" id="IPR036663">
    <property type="entry name" value="Fumarylacetoacetase_C_sf"/>
</dbReference>